<dbReference type="InterPro" id="IPR014284">
    <property type="entry name" value="RNA_pol_sigma-70_dom"/>
</dbReference>
<proteinExistence type="predicted"/>
<keyword evidence="3" id="KW-0804">Transcription</keyword>
<dbReference type="InterPro" id="IPR013324">
    <property type="entry name" value="RNA_pol_sigma_r3/r4-like"/>
</dbReference>
<keyword evidence="2" id="KW-0731">Sigma factor</keyword>
<evidence type="ECO:0000313" key="7">
    <source>
        <dbReference type="Proteomes" id="UP000316921"/>
    </source>
</evidence>
<dbReference type="NCBIfam" id="TIGR02937">
    <property type="entry name" value="sigma70-ECF"/>
    <property type="match status" value="1"/>
</dbReference>
<dbReference type="EMBL" id="CP036287">
    <property type="protein sequence ID" value="QDU69755.1"/>
    <property type="molecule type" value="Genomic_DNA"/>
</dbReference>
<dbReference type="NCBIfam" id="TIGR02999">
    <property type="entry name" value="Sig-70_X6"/>
    <property type="match status" value="1"/>
</dbReference>
<evidence type="ECO:0000256" key="3">
    <source>
        <dbReference type="ARBA" id="ARBA00023163"/>
    </source>
</evidence>
<dbReference type="InterPro" id="IPR011517">
    <property type="entry name" value="RNA_pol_sigma70_ECF-like"/>
</dbReference>
<feature type="compositionally biased region" description="Basic and acidic residues" evidence="4">
    <location>
        <begin position="1"/>
        <end position="15"/>
    </location>
</feature>
<dbReference type="InterPro" id="IPR036388">
    <property type="entry name" value="WH-like_DNA-bd_sf"/>
</dbReference>
<organism evidence="6 7">
    <name type="scientific">Engelhardtia mirabilis</name>
    <dbReference type="NCBI Taxonomy" id="2528011"/>
    <lineage>
        <taxon>Bacteria</taxon>
        <taxon>Pseudomonadati</taxon>
        <taxon>Planctomycetota</taxon>
        <taxon>Planctomycetia</taxon>
        <taxon>Planctomycetia incertae sedis</taxon>
        <taxon>Engelhardtia</taxon>
    </lineage>
</organism>
<evidence type="ECO:0000256" key="1">
    <source>
        <dbReference type="ARBA" id="ARBA00023015"/>
    </source>
</evidence>
<dbReference type="PANTHER" id="PTHR43133">
    <property type="entry name" value="RNA POLYMERASE ECF-TYPE SIGMA FACTO"/>
    <property type="match status" value="1"/>
</dbReference>
<dbReference type="KEGG" id="pbap:Pla133_48770"/>
<feature type="region of interest" description="Disordered" evidence="4">
    <location>
        <begin position="1"/>
        <end position="23"/>
    </location>
</feature>
<keyword evidence="7" id="KW-1185">Reference proteome</keyword>
<dbReference type="GO" id="GO:0006352">
    <property type="term" value="P:DNA-templated transcription initiation"/>
    <property type="evidence" value="ECO:0007669"/>
    <property type="project" value="InterPro"/>
</dbReference>
<name>A0A518BS07_9BACT</name>
<sequence length="197" mass="21941">MDRPDTAPAPSERRRPSLSVDRALVEAQPPGKVNELLPLVYERLRDIARRFVDSPGRSTLQPTALVHEAYVKLVRAEPDRDFDQEHFLCLAARAMRQILVDHARERGAAKRGGGWNRISLNLGSGAPDSVVPAVELAEALSRLEKLDERQVRIAELRAFGGMTVPEISRALGIPPRTVDAQWRIARAWLQAELSTES</sequence>
<accession>A0A518BS07</accession>
<dbReference type="RefSeq" id="WP_145069950.1">
    <property type="nucleotide sequence ID" value="NZ_CP036287.1"/>
</dbReference>
<dbReference type="InterPro" id="IPR053812">
    <property type="entry name" value="HTH_Sigma70_ECF-like"/>
</dbReference>
<dbReference type="GO" id="GO:0016987">
    <property type="term" value="F:sigma factor activity"/>
    <property type="evidence" value="ECO:0007669"/>
    <property type="project" value="UniProtKB-KW"/>
</dbReference>
<evidence type="ECO:0000313" key="6">
    <source>
        <dbReference type="EMBL" id="QDU69755.1"/>
    </source>
</evidence>
<feature type="domain" description="RNA polymerase sigma-70 ECF-like HTH" evidence="5">
    <location>
        <begin position="32"/>
        <end position="194"/>
    </location>
</feature>
<dbReference type="PANTHER" id="PTHR43133:SF39">
    <property type="entry name" value="SIMILAR TO RNA POLYMERASE SIGMA-E FACTOR"/>
    <property type="match status" value="1"/>
</dbReference>
<keyword evidence="1" id="KW-0805">Transcription regulation</keyword>
<dbReference type="Gene3D" id="1.10.10.10">
    <property type="entry name" value="Winged helix-like DNA-binding domain superfamily/Winged helix DNA-binding domain"/>
    <property type="match status" value="1"/>
</dbReference>
<dbReference type="Proteomes" id="UP000316921">
    <property type="component" value="Chromosome"/>
</dbReference>
<gene>
    <name evidence="6" type="ORF">Pla133_48770</name>
</gene>
<protein>
    <submittedName>
        <fullName evidence="6">RNA polymerase sigma factor</fullName>
    </submittedName>
</protein>
<reference evidence="6 7" key="1">
    <citation type="submission" date="2019-02" db="EMBL/GenBank/DDBJ databases">
        <title>Deep-cultivation of Planctomycetes and their phenomic and genomic characterization uncovers novel biology.</title>
        <authorList>
            <person name="Wiegand S."/>
            <person name="Jogler M."/>
            <person name="Boedeker C."/>
            <person name="Pinto D."/>
            <person name="Vollmers J."/>
            <person name="Rivas-Marin E."/>
            <person name="Kohn T."/>
            <person name="Peeters S.H."/>
            <person name="Heuer A."/>
            <person name="Rast P."/>
            <person name="Oberbeckmann S."/>
            <person name="Bunk B."/>
            <person name="Jeske O."/>
            <person name="Meyerdierks A."/>
            <person name="Storesund J.E."/>
            <person name="Kallscheuer N."/>
            <person name="Luecker S."/>
            <person name="Lage O.M."/>
            <person name="Pohl T."/>
            <person name="Merkel B.J."/>
            <person name="Hornburger P."/>
            <person name="Mueller R.-W."/>
            <person name="Bruemmer F."/>
            <person name="Labrenz M."/>
            <person name="Spormann A.M."/>
            <person name="Op den Camp H."/>
            <person name="Overmann J."/>
            <person name="Amann R."/>
            <person name="Jetten M.S.M."/>
            <person name="Mascher T."/>
            <person name="Medema M.H."/>
            <person name="Devos D.P."/>
            <person name="Kaster A.-K."/>
            <person name="Ovreas L."/>
            <person name="Rohde M."/>
            <person name="Galperin M.Y."/>
            <person name="Jogler C."/>
        </authorList>
    </citation>
    <scope>NUCLEOTIDE SEQUENCE [LARGE SCALE GENOMIC DNA]</scope>
    <source>
        <strain evidence="6 7">Pla133</strain>
    </source>
</reference>
<dbReference type="SUPFAM" id="SSF88659">
    <property type="entry name" value="Sigma3 and sigma4 domains of RNA polymerase sigma factors"/>
    <property type="match status" value="1"/>
</dbReference>
<dbReference type="Pfam" id="PF07638">
    <property type="entry name" value="Sigma70_ECF"/>
    <property type="match status" value="1"/>
</dbReference>
<evidence type="ECO:0000259" key="5">
    <source>
        <dbReference type="Pfam" id="PF07638"/>
    </source>
</evidence>
<dbReference type="AlphaFoldDB" id="A0A518BS07"/>
<dbReference type="InterPro" id="IPR039425">
    <property type="entry name" value="RNA_pol_sigma-70-like"/>
</dbReference>
<evidence type="ECO:0000256" key="4">
    <source>
        <dbReference type="SAM" id="MobiDB-lite"/>
    </source>
</evidence>
<evidence type="ECO:0000256" key="2">
    <source>
        <dbReference type="ARBA" id="ARBA00023082"/>
    </source>
</evidence>